<evidence type="ECO:0000256" key="4">
    <source>
        <dbReference type="PROSITE-ProRule" id="PRU00024"/>
    </source>
</evidence>
<keyword evidence="3" id="KW-0862">Zinc</keyword>
<evidence type="ECO:0000256" key="2">
    <source>
        <dbReference type="ARBA" id="ARBA00022771"/>
    </source>
</evidence>
<evidence type="ECO:0000256" key="3">
    <source>
        <dbReference type="ARBA" id="ARBA00022833"/>
    </source>
</evidence>
<dbReference type="Pfam" id="PF00097">
    <property type="entry name" value="zf-C3HC4"/>
    <property type="match status" value="1"/>
</dbReference>
<dbReference type="Gene3D" id="3.30.40.10">
    <property type="entry name" value="Zinc/RING finger domain, C3HC4 (zinc finger)"/>
    <property type="match status" value="1"/>
</dbReference>
<dbReference type="SMART" id="SM00184">
    <property type="entry name" value="RING"/>
    <property type="match status" value="1"/>
</dbReference>
<dbReference type="InterPro" id="IPR047153">
    <property type="entry name" value="TRIM45/56/19-like"/>
</dbReference>
<dbReference type="InterPro" id="IPR018957">
    <property type="entry name" value="Znf_C3HC4_RING-type"/>
</dbReference>
<feature type="compositionally biased region" description="Polar residues" evidence="5">
    <location>
        <begin position="1"/>
        <end position="13"/>
    </location>
</feature>
<reference evidence="7 8" key="1">
    <citation type="submission" date="2021-06" db="EMBL/GenBank/DDBJ databases">
        <title>Caerostris extrusa draft genome.</title>
        <authorList>
            <person name="Kono N."/>
            <person name="Arakawa K."/>
        </authorList>
    </citation>
    <scope>NUCLEOTIDE SEQUENCE [LARGE SCALE GENOMIC DNA]</scope>
</reference>
<keyword evidence="1" id="KW-0479">Metal-binding</keyword>
<dbReference type="PROSITE" id="PS50119">
    <property type="entry name" value="ZF_BBOX"/>
    <property type="match status" value="1"/>
</dbReference>
<dbReference type="EMBL" id="BPLR01017961">
    <property type="protein sequence ID" value="GIY95778.1"/>
    <property type="molecule type" value="Genomic_DNA"/>
</dbReference>
<keyword evidence="2 4" id="KW-0863">Zinc-finger</keyword>
<dbReference type="InterPro" id="IPR001841">
    <property type="entry name" value="Znf_RING"/>
</dbReference>
<proteinExistence type="predicted"/>
<name>A0AAV4XPX5_CAEEX</name>
<keyword evidence="8" id="KW-1185">Reference proteome</keyword>
<evidence type="ECO:0000259" key="6">
    <source>
        <dbReference type="PROSITE" id="PS50119"/>
    </source>
</evidence>
<dbReference type="GO" id="GO:0061630">
    <property type="term" value="F:ubiquitin protein ligase activity"/>
    <property type="evidence" value="ECO:0007669"/>
    <property type="project" value="TreeGrafter"/>
</dbReference>
<evidence type="ECO:0000256" key="5">
    <source>
        <dbReference type="SAM" id="MobiDB-lite"/>
    </source>
</evidence>
<gene>
    <name evidence="7" type="primary">TRIM24</name>
    <name evidence="7" type="ORF">CEXT_157091</name>
</gene>
<feature type="compositionally biased region" description="Polar residues" evidence="5">
    <location>
        <begin position="21"/>
        <end position="36"/>
    </location>
</feature>
<dbReference type="InterPro" id="IPR000315">
    <property type="entry name" value="Znf_B-box"/>
</dbReference>
<evidence type="ECO:0000313" key="8">
    <source>
        <dbReference type="Proteomes" id="UP001054945"/>
    </source>
</evidence>
<feature type="domain" description="B box-type" evidence="6">
    <location>
        <begin position="175"/>
        <end position="220"/>
    </location>
</feature>
<dbReference type="AlphaFoldDB" id="A0AAV4XPX5"/>
<protein>
    <submittedName>
        <fullName evidence="7">Transcription intermediary factor 1-alpha</fullName>
    </submittedName>
</protein>
<dbReference type="SUPFAM" id="SSF57850">
    <property type="entry name" value="RING/U-box"/>
    <property type="match status" value="1"/>
</dbReference>
<dbReference type="Gene3D" id="3.30.160.60">
    <property type="entry name" value="Classic Zinc Finger"/>
    <property type="match status" value="1"/>
</dbReference>
<dbReference type="PANTHER" id="PTHR25462:SF304">
    <property type="entry name" value="BONUS, ISOFORM C"/>
    <property type="match status" value="1"/>
</dbReference>
<feature type="region of interest" description="Disordered" evidence="5">
    <location>
        <begin position="1"/>
        <end position="36"/>
    </location>
</feature>
<dbReference type="Proteomes" id="UP001054945">
    <property type="component" value="Unassembled WGS sequence"/>
</dbReference>
<dbReference type="GO" id="GO:0008270">
    <property type="term" value="F:zinc ion binding"/>
    <property type="evidence" value="ECO:0007669"/>
    <property type="project" value="UniProtKB-KW"/>
</dbReference>
<accession>A0AAV4XPX5</accession>
<dbReference type="InterPro" id="IPR013083">
    <property type="entry name" value="Znf_RING/FYVE/PHD"/>
</dbReference>
<comment type="caution">
    <text evidence="7">The sequence shown here is derived from an EMBL/GenBank/DDBJ whole genome shotgun (WGS) entry which is preliminary data.</text>
</comment>
<sequence>MMEVDPSNSALEENTGDENQGENSNSTPGSNEQVSESGALLDDCSEIWMNFKCVFCNEDLKQPNRPKLLQCLHTACESCLSSESNSDSSGASSSAVKINKNGKFIKPTGKLITKKRKKPTIIHAGTNIPFKEPKFIKGLKQLSCPACSQEINLNEVVDHLFLIEYAQNSESIPEESSFPCTSCEEGAEGSAFCQECQEWLCDTCVSAHHRVRVTKKIIPFVLKKKWKETILLDLNQKYMFCETHSHEQLKLYCETCDKIDLSRLREEIIEREKAVTQEIKTFAVKFITDINKRAKVLLQDLYKVCTEKKNLLNTKNEELASVAERLKH</sequence>
<organism evidence="7 8">
    <name type="scientific">Caerostris extrusa</name>
    <name type="common">Bark spider</name>
    <name type="synonym">Caerostris bankana</name>
    <dbReference type="NCBI Taxonomy" id="172846"/>
    <lineage>
        <taxon>Eukaryota</taxon>
        <taxon>Metazoa</taxon>
        <taxon>Ecdysozoa</taxon>
        <taxon>Arthropoda</taxon>
        <taxon>Chelicerata</taxon>
        <taxon>Arachnida</taxon>
        <taxon>Araneae</taxon>
        <taxon>Araneomorphae</taxon>
        <taxon>Entelegynae</taxon>
        <taxon>Araneoidea</taxon>
        <taxon>Araneidae</taxon>
        <taxon>Caerostris</taxon>
    </lineage>
</organism>
<evidence type="ECO:0000313" key="7">
    <source>
        <dbReference type="EMBL" id="GIY95778.1"/>
    </source>
</evidence>
<evidence type="ECO:0000256" key="1">
    <source>
        <dbReference type="ARBA" id="ARBA00022723"/>
    </source>
</evidence>
<dbReference type="PANTHER" id="PTHR25462">
    <property type="entry name" value="BONUS, ISOFORM C-RELATED"/>
    <property type="match status" value="1"/>
</dbReference>